<evidence type="ECO:0000313" key="2">
    <source>
        <dbReference type="Proteomes" id="UP000321424"/>
    </source>
</evidence>
<reference evidence="1 2" key="1">
    <citation type="submission" date="2019-07" db="EMBL/GenBank/DDBJ databases">
        <title>Whole genome shotgun sequence of Nocardia ninae NBRC 108245.</title>
        <authorList>
            <person name="Hosoyama A."/>
            <person name="Uohara A."/>
            <person name="Ohji S."/>
            <person name="Ichikawa N."/>
        </authorList>
    </citation>
    <scope>NUCLEOTIDE SEQUENCE [LARGE SCALE GENOMIC DNA]</scope>
    <source>
        <strain evidence="1 2">NBRC 108245</strain>
    </source>
</reference>
<protein>
    <submittedName>
        <fullName evidence="1">Uncharacterized protein</fullName>
    </submittedName>
</protein>
<accession>A0A511MNJ8</accession>
<proteinExistence type="predicted"/>
<sequence>MLERMSEQQREFHRGDPVTWYADSHGRALDANHPDAVQHTGTIATVCRNPADDSQVVAYLVSCRGGVSGGYLMTVRPEHQIALAT</sequence>
<name>A0A511MNJ8_9NOCA</name>
<evidence type="ECO:0000313" key="1">
    <source>
        <dbReference type="EMBL" id="GEM42180.1"/>
    </source>
</evidence>
<gene>
    <name evidence="1" type="ORF">NN4_66990</name>
</gene>
<comment type="caution">
    <text evidence="1">The sequence shown here is derived from an EMBL/GenBank/DDBJ whole genome shotgun (WGS) entry which is preliminary data.</text>
</comment>
<dbReference type="EMBL" id="BJXA01000064">
    <property type="protein sequence ID" value="GEM42180.1"/>
    <property type="molecule type" value="Genomic_DNA"/>
</dbReference>
<dbReference type="Proteomes" id="UP000321424">
    <property type="component" value="Unassembled WGS sequence"/>
</dbReference>
<keyword evidence="2" id="KW-1185">Reference proteome</keyword>
<dbReference type="AlphaFoldDB" id="A0A511MNJ8"/>
<organism evidence="1 2">
    <name type="scientific">Nocardia ninae NBRC 108245</name>
    <dbReference type="NCBI Taxonomy" id="1210091"/>
    <lineage>
        <taxon>Bacteria</taxon>
        <taxon>Bacillati</taxon>
        <taxon>Actinomycetota</taxon>
        <taxon>Actinomycetes</taxon>
        <taxon>Mycobacteriales</taxon>
        <taxon>Nocardiaceae</taxon>
        <taxon>Nocardia</taxon>
    </lineage>
</organism>